<dbReference type="InterPro" id="IPR036734">
    <property type="entry name" value="Neur_chan_lig-bd_sf"/>
</dbReference>
<evidence type="ECO:0000256" key="5">
    <source>
        <dbReference type="ARBA" id="ARBA00023018"/>
    </source>
</evidence>
<dbReference type="NCBIfam" id="TIGR00860">
    <property type="entry name" value="LIC"/>
    <property type="match status" value="1"/>
</dbReference>
<keyword evidence="8" id="KW-1015">Disulfide bond</keyword>
<keyword evidence="7 14" id="KW-0472">Membrane</keyword>
<evidence type="ECO:0000256" key="13">
    <source>
        <dbReference type="ARBA" id="ARBA00034099"/>
    </source>
</evidence>
<protein>
    <submittedName>
        <fullName evidence="17">Uncharacterized protein</fullName>
    </submittedName>
</protein>
<name>A0ABP0H1K3_CLALP</name>
<proteinExistence type="inferred from homology"/>
<dbReference type="EMBL" id="CAWYQH010000174">
    <property type="protein sequence ID" value="CAK8697896.1"/>
    <property type="molecule type" value="Genomic_DNA"/>
</dbReference>
<dbReference type="InterPro" id="IPR006029">
    <property type="entry name" value="Neurotrans-gated_channel_TM"/>
</dbReference>
<dbReference type="Pfam" id="PF02931">
    <property type="entry name" value="Neur_chan_LBD"/>
    <property type="match status" value="1"/>
</dbReference>
<accession>A0ABP0H1K3</accession>
<dbReference type="InterPro" id="IPR036719">
    <property type="entry name" value="Neuro-gated_channel_TM_sf"/>
</dbReference>
<evidence type="ECO:0000256" key="1">
    <source>
        <dbReference type="ARBA" id="ARBA00022448"/>
    </source>
</evidence>
<evidence type="ECO:0000256" key="14">
    <source>
        <dbReference type="RuleBase" id="RU000687"/>
    </source>
</evidence>
<dbReference type="Gene3D" id="1.20.58.390">
    <property type="entry name" value="Neurotransmitter-gated ion-channel transmembrane domain"/>
    <property type="match status" value="2"/>
</dbReference>
<organism evidence="17 18">
    <name type="scientific">Clavelina lepadiformis</name>
    <name type="common">Light-bulb sea squirt</name>
    <name type="synonym">Ascidia lepadiformis</name>
    <dbReference type="NCBI Taxonomy" id="159417"/>
    <lineage>
        <taxon>Eukaryota</taxon>
        <taxon>Metazoa</taxon>
        <taxon>Chordata</taxon>
        <taxon>Tunicata</taxon>
        <taxon>Ascidiacea</taxon>
        <taxon>Aplousobranchia</taxon>
        <taxon>Clavelinidae</taxon>
        <taxon>Clavelina</taxon>
    </lineage>
</organism>
<feature type="chain" id="PRO_5044984327" evidence="14">
    <location>
        <begin position="23"/>
        <end position="500"/>
    </location>
</feature>
<feature type="transmembrane region" description="Helical" evidence="14">
    <location>
        <begin position="265"/>
        <end position="284"/>
    </location>
</feature>
<evidence type="ECO:0000313" key="18">
    <source>
        <dbReference type="Proteomes" id="UP001642483"/>
    </source>
</evidence>
<keyword evidence="11" id="KW-1071">Ligand-gated ion channel</keyword>
<feature type="transmembrane region" description="Helical" evidence="14">
    <location>
        <begin position="467"/>
        <end position="485"/>
    </location>
</feature>
<feature type="signal peptide" evidence="14">
    <location>
        <begin position="1"/>
        <end position="22"/>
    </location>
</feature>
<evidence type="ECO:0000256" key="6">
    <source>
        <dbReference type="ARBA" id="ARBA00023065"/>
    </source>
</evidence>
<comment type="subcellular location">
    <subcellularLocation>
        <location evidence="13">Synaptic cell membrane</location>
        <topology evidence="13">Multi-pass membrane protein</topology>
    </subcellularLocation>
</comment>
<keyword evidence="3 14" id="KW-0812">Transmembrane</keyword>
<keyword evidence="1 14" id="KW-0813">Transport</keyword>
<evidence type="ECO:0000313" key="17">
    <source>
        <dbReference type="EMBL" id="CAK8697896.1"/>
    </source>
</evidence>
<dbReference type="PANTHER" id="PTHR18945">
    <property type="entry name" value="NEUROTRANSMITTER GATED ION CHANNEL"/>
    <property type="match status" value="1"/>
</dbReference>
<dbReference type="Pfam" id="PF02932">
    <property type="entry name" value="Neur_chan_memb"/>
    <property type="match status" value="1"/>
</dbReference>
<keyword evidence="12 14" id="KW-0407">Ion channel</keyword>
<dbReference type="SUPFAM" id="SSF63712">
    <property type="entry name" value="Nicotinic receptor ligand binding domain-like"/>
    <property type="match status" value="1"/>
</dbReference>
<keyword evidence="2" id="KW-1003">Cell membrane</keyword>
<dbReference type="PROSITE" id="PS00236">
    <property type="entry name" value="NEUROTR_ION_CHANNEL"/>
    <property type="match status" value="1"/>
</dbReference>
<feature type="transmembrane region" description="Helical" evidence="14">
    <location>
        <begin position="235"/>
        <end position="258"/>
    </location>
</feature>
<dbReference type="InterPro" id="IPR006202">
    <property type="entry name" value="Neur_chan_lig-bd"/>
</dbReference>
<keyword evidence="6 14" id="KW-0406">Ion transport</keyword>
<reference evidence="17 18" key="1">
    <citation type="submission" date="2024-02" db="EMBL/GenBank/DDBJ databases">
        <authorList>
            <person name="Daric V."/>
            <person name="Darras S."/>
        </authorList>
    </citation>
    <scope>NUCLEOTIDE SEQUENCE [LARGE SCALE GENOMIC DNA]</scope>
</reference>
<gene>
    <name evidence="17" type="ORF">CVLEPA_LOCUS31380</name>
</gene>
<dbReference type="Proteomes" id="UP001642483">
    <property type="component" value="Unassembled WGS sequence"/>
</dbReference>
<dbReference type="CDD" id="cd19064">
    <property type="entry name" value="LGIC_TM_nAChR"/>
    <property type="match status" value="1"/>
</dbReference>
<keyword evidence="10" id="KW-0325">Glycoprotein</keyword>
<feature type="domain" description="Neurotransmitter-gated ion-channel ligand-binding" evidence="15">
    <location>
        <begin position="28"/>
        <end position="233"/>
    </location>
</feature>
<sequence>MKELRRPFGFLVWFLFLQFVESEFWSSESKLADKLLKTHNPQMRPFNLDNRTLVKVAMTLSQIISVKEKSQELTTSVYMTYEWLDESFSWDPPMYENIKILRLPSYAVWTPRIILQNSKDGSFDVSLMTNVLIYNDGKVEWIPPALYKSSCIIEVALFPFDWQNCSMVFRSATYDRADMELGLAYGEEIYVDENAFQPNGEWDLIQRPAKINHSPDDPLYQDVTFYFVIKRRPQFYVMNLLVPCILMSSLSCFVFYLPSISCEKMTLSISILLGETVFLFLIAQRMPETSLAVPLIAGYLLFCMTLVIISVVCSVVVCNVHYRSSATHIMPKWIEWLYMEKLAPILNVERPSEEPANPVRRPSSIILQNTIYKRSWKSPSSVLYDQQADKFGLRARRLATPASLQEVNGDKRLEENVFVCPNVKGIPYHLKPALNAVNYIAKHKKMQDRLSQSQDDWAYVALILDRLLLWVYFSTFTVGTLAFFLQTTTADYPLPNSTES</sequence>
<evidence type="ECO:0000256" key="9">
    <source>
        <dbReference type="ARBA" id="ARBA00023170"/>
    </source>
</evidence>
<dbReference type="PRINTS" id="PR00252">
    <property type="entry name" value="NRIONCHANNEL"/>
</dbReference>
<evidence type="ECO:0000256" key="3">
    <source>
        <dbReference type="ARBA" id="ARBA00022692"/>
    </source>
</evidence>
<keyword evidence="4 14" id="KW-1133">Transmembrane helix</keyword>
<keyword evidence="9" id="KW-0675">Receptor</keyword>
<dbReference type="Gene3D" id="2.70.170.10">
    <property type="entry name" value="Neurotransmitter-gated ion-channel ligand-binding domain"/>
    <property type="match status" value="1"/>
</dbReference>
<dbReference type="PRINTS" id="PR00254">
    <property type="entry name" value="NICOTINICR"/>
</dbReference>
<evidence type="ECO:0000256" key="7">
    <source>
        <dbReference type="ARBA" id="ARBA00023136"/>
    </source>
</evidence>
<feature type="domain" description="Neurotransmitter-gated ion-channel transmembrane" evidence="16">
    <location>
        <begin position="240"/>
        <end position="484"/>
    </location>
</feature>
<evidence type="ECO:0000256" key="11">
    <source>
        <dbReference type="ARBA" id="ARBA00023286"/>
    </source>
</evidence>
<evidence type="ECO:0000259" key="16">
    <source>
        <dbReference type="Pfam" id="PF02932"/>
    </source>
</evidence>
<comment type="caution">
    <text evidence="17">The sequence shown here is derived from an EMBL/GenBank/DDBJ whole genome shotgun (WGS) entry which is preliminary data.</text>
</comment>
<dbReference type="InterPro" id="IPR002394">
    <property type="entry name" value="Nicotinic_acetylcholine_rcpt"/>
</dbReference>
<evidence type="ECO:0000259" key="15">
    <source>
        <dbReference type="Pfam" id="PF02931"/>
    </source>
</evidence>
<keyword evidence="14" id="KW-0732">Signal</keyword>
<dbReference type="InterPro" id="IPR018000">
    <property type="entry name" value="Neurotransmitter_ion_chnl_CS"/>
</dbReference>
<evidence type="ECO:0000256" key="12">
    <source>
        <dbReference type="ARBA" id="ARBA00023303"/>
    </source>
</evidence>
<feature type="transmembrane region" description="Helical" evidence="14">
    <location>
        <begin position="296"/>
        <end position="322"/>
    </location>
</feature>
<dbReference type="SUPFAM" id="SSF90112">
    <property type="entry name" value="Neurotransmitter-gated ion-channel transmembrane pore"/>
    <property type="match status" value="1"/>
</dbReference>
<keyword evidence="5" id="KW-0770">Synapse</keyword>
<keyword evidence="18" id="KW-1185">Reference proteome</keyword>
<evidence type="ECO:0000256" key="4">
    <source>
        <dbReference type="ARBA" id="ARBA00022989"/>
    </source>
</evidence>
<comment type="similarity">
    <text evidence="14">Belongs to the ligand-gated ion channel (TC 1.A.9) family.</text>
</comment>
<dbReference type="InterPro" id="IPR006201">
    <property type="entry name" value="Neur_channel"/>
</dbReference>
<evidence type="ECO:0000256" key="2">
    <source>
        <dbReference type="ARBA" id="ARBA00022475"/>
    </source>
</evidence>
<evidence type="ECO:0000256" key="10">
    <source>
        <dbReference type="ARBA" id="ARBA00023180"/>
    </source>
</evidence>
<dbReference type="InterPro" id="IPR038050">
    <property type="entry name" value="Neuro_actylchol_rec"/>
</dbReference>
<evidence type="ECO:0000256" key="8">
    <source>
        <dbReference type="ARBA" id="ARBA00023157"/>
    </source>
</evidence>